<dbReference type="HOGENOM" id="CLU_673537_0_0_1"/>
<sequence>MMQEKKFQLEIATVKCCSSQNICNKQLTISNNMIQYDGEKGQYYGIIQCQQCKQNNCFFWCECGHHIISKEHFYDGYQHECTNMNCRKKFSIVKCPECWNYNYFEYQGYEMGKVTKCLQCNFSFQQVACHSCFEDSYFDGNYKQCIPFKCSNKSCIKKDQISQHINCPSCKFPNLFNCVKPLQNVLCKGPNCSKNFLYLICTKCSDPIVKELKEGENKLEYGKNLECKKCKQYICYFNCMACGRFSLKSSDKFGDYGRLVCSYQDCKKKQILLKCEKKECKASLNHILDSFNDNVFDRDCDGCKKKGFFMTCPYCSSGYSLIATDLTNSKYIECQKCNAKVEHNIKHSIQTTTVECKICLEKQATYLVDACNHLFGCEECAQTLKNQSHSGNVKCPICRKQGPLRKVFI</sequence>
<dbReference type="Gene3D" id="3.30.40.10">
    <property type="entry name" value="Zinc/RING finger domain, C3HC4 (zinc finger)"/>
    <property type="match status" value="1"/>
</dbReference>
<dbReference type="GO" id="GO:0008270">
    <property type="term" value="F:zinc ion binding"/>
    <property type="evidence" value="ECO:0007669"/>
    <property type="project" value="UniProtKB-KW"/>
</dbReference>
<keyword evidence="4" id="KW-1185">Reference proteome</keyword>
<dbReference type="InParanoid" id="Q232I1"/>
<keyword evidence="1" id="KW-0862">Zinc</keyword>
<dbReference type="PROSITE" id="PS50089">
    <property type="entry name" value="ZF_RING_2"/>
    <property type="match status" value="1"/>
</dbReference>
<dbReference type="OMA" id="CKICQED"/>
<evidence type="ECO:0000256" key="1">
    <source>
        <dbReference type="PROSITE-ProRule" id="PRU00175"/>
    </source>
</evidence>
<dbReference type="Pfam" id="PF13920">
    <property type="entry name" value="zf-C3HC4_3"/>
    <property type="match status" value="1"/>
</dbReference>
<keyword evidence="1" id="KW-0863">Zinc-finger</keyword>
<evidence type="ECO:0000313" key="4">
    <source>
        <dbReference type="Proteomes" id="UP000009168"/>
    </source>
</evidence>
<dbReference type="Proteomes" id="UP000009168">
    <property type="component" value="Unassembled WGS sequence"/>
</dbReference>
<dbReference type="AlphaFoldDB" id="Q232I1"/>
<dbReference type="GeneID" id="7833509"/>
<accession>Q232I1</accession>
<gene>
    <name evidence="3" type="ORF">TTHERM_00594160</name>
</gene>
<organism evidence="3 4">
    <name type="scientific">Tetrahymena thermophila (strain SB210)</name>
    <dbReference type="NCBI Taxonomy" id="312017"/>
    <lineage>
        <taxon>Eukaryota</taxon>
        <taxon>Sar</taxon>
        <taxon>Alveolata</taxon>
        <taxon>Ciliophora</taxon>
        <taxon>Intramacronucleata</taxon>
        <taxon>Oligohymenophorea</taxon>
        <taxon>Hymenostomatida</taxon>
        <taxon>Tetrahymenina</taxon>
        <taxon>Tetrahymenidae</taxon>
        <taxon>Tetrahymena</taxon>
    </lineage>
</organism>
<dbReference type="RefSeq" id="XP_001011676.2">
    <property type="nucleotide sequence ID" value="XM_001011676.3"/>
</dbReference>
<protein>
    <submittedName>
        <fullName evidence="3">Zinc finger, C3HC4 type (RING finger) protein</fullName>
    </submittedName>
</protein>
<evidence type="ECO:0000313" key="3">
    <source>
        <dbReference type="EMBL" id="EAR91431.2"/>
    </source>
</evidence>
<name>Q232I1_TETTS</name>
<dbReference type="SUPFAM" id="SSF57850">
    <property type="entry name" value="RING/U-box"/>
    <property type="match status" value="1"/>
</dbReference>
<dbReference type="InterPro" id="IPR013083">
    <property type="entry name" value="Znf_RING/FYVE/PHD"/>
</dbReference>
<dbReference type="SMART" id="SM00184">
    <property type="entry name" value="RING"/>
    <property type="match status" value="1"/>
</dbReference>
<proteinExistence type="predicted"/>
<evidence type="ECO:0000259" key="2">
    <source>
        <dbReference type="PROSITE" id="PS50089"/>
    </source>
</evidence>
<feature type="domain" description="RING-type" evidence="2">
    <location>
        <begin position="356"/>
        <end position="399"/>
    </location>
</feature>
<dbReference type="KEGG" id="tet:TTHERM_00594160"/>
<dbReference type="InterPro" id="IPR001841">
    <property type="entry name" value="Znf_RING"/>
</dbReference>
<keyword evidence="1" id="KW-0479">Metal-binding</keyword>
<reference evidence="4" key="1">
    <citation type="journal article" date="2006" name="PLoS Biol.">
        <title>Macronuclear genome sequence of the ciliate Tetrahymena thermophila, a model eukaryote.</title>
        <authorList>
            <person name="Eisen J.A."/>
            <person name="Coyne R.S."/>
            <person name="Wu M."/>
            <person name="Wu D."/>
            <person name="Thiagarajan M."/>
            <person name="Wortman J.R."/>
            <person name="Badger J.H."/>
            <person name="Ren Q."/>
            <person name="Amedeo P."/>
            <person name="Jones K.M."/>
            <person name="Tallon L.J."/>
            <person name="Delcher A.L."/>
            <person name="Salzberg S.L."/>
            <person name="Silva J.C."/>
            <person name="Haas B.J."/>
            <person name="Majoros W.H."/>
            <person name="Farzad M."/>
            <person name="Carlton J.M."/>
            <person name="Smith R.K. Jr."/>
            <person name="Garg J."/>
            <person name="Pearlman R.E."/>
            <person name="Karrer K.M."/>
            <person name="Sun L."/>
            <person name="Manning G."/>
            <person name="Elde N.C."/>
            <person name="Turkewitz A.P."/>
            <person name="Asai D.J."/>
            <person name="Wilkes D.E."/>
            <person name="Wang Y."/>
            <person name="Cai H."/>
            <person name="Collins K."/>
            <person name="Stewart B.A."/>
            <person name="Lee S.R."/>
            <person name="Wilamowska K."/>
            <person name="Weinberg Z."/>
            <person name="Ruzzo W.L."/>
            <person name="Wloga D."/>
            <person name="Gaertig J."/>
            <person name="Frankel J."/>
            <person name="Tsao C.-C."/>
            <person name="Gorovsky M.A."/>
            <person name="Keeling P.J."/>
            <person name="Waller R.F."/>
            <person name="Patron N.J."/>
            <person name="Cherry J.M."/>
            <person name="Stover N.A."/>
            <person name="Krieger C.J."/>
            <person name="del Toro C."/>
            <person name="Ryder H.F."/>
            <person name="Williamson S.C."/>
            <person name="Barbeau R.A."/>
            <person name="Hamilton E.P."/>
            <person name="Orias E."/>
        </authorList>
    </citation>
    <scope>NUCLEOTIDE SEQUENCE [LARGE SCALE GENOMIC DNA]</scope>
    <source>
        <strain evidence="4">SB210</strain>
    </source>
</reference>
<dbReference type="EMBL" id="GG662781">
    <property type="protein sequence ID" value="EAR91431.2"/>
    <property type="molecule type" value="Genomic_DNA"/>
</dbReference>